<reference evidence="2" key="1">
    <citation type="submission" date="2025-08" db="UniProtKB">
        <authorList>
            <consortium name="RefSeq"/>
        </authorList>
    </citation>
    <scope>IDENTIFICATION</scope>
</reference>
<dbReference type="AlphaFoldDB" id="A0AAJ7C9B6"/>
<sequence>MEFEAPYLEAIQAVPGKTPGEKYKTIKLAARRIAAVVNAGGDFGSVIGSVELPSLLQPIVRVEVANILKQHEGITTALRSDDLNVINRAFQAKWFFNGSLKDVVNEEYFAKELLPFVSLNTRARMIRTLAKCLTKENELAEKLFKIVSAQYGMEQAMPLLASCNADFVYTLVVEEDVILSNRLVEILFRVHPDMVIKYLMLSKANDDTVRKLQCPNLCDYQSFLPKLVRNHVKAFTELFEHHTFKVKLGNKCAEMFLKNATETLIEKPIQYLPMLPLKIISAKLTKTQFRNMFRNLMPKDIQKYSFNEVLEYLDHYPEVERLPLILETFEEVYGQNLLKCKDLITIRLLRILPAEDRIEQARIKLRKTPAFNLTDFKYSWVCYLPVAESIPAIKAQISTADVVEDRACLISQLFYTCAVNDDNDALLDVLKYFVIRHRNENAWLRFNVLSNLMELRNISSLGEEHWNVLNEIITVLNVKDELLFSPDVMSSLIIEGIHYNLTRGLPIEDKMELLTEIKVKVYRAQWNIFEKFPEFERQCLDMFLTIIPKKYPQNSEVWKSQGDNTIEKLLEAIYDFNARNARSNNKMEKIMLKSYPWLLEEIKRIVLQDNKQGYVCFRIIKIIKEHEPDLYKSWLGHEEEIVGVATGEALTLLKKDHQKILKHWKEYLQNIKRSYYSKQVITFVKAIRWYQEIPIKFIQQCRKELFEENNAEVIMPLAILLHGSTFTRVIEPLVPTGSTLNIEKESAHTAYRIIRNIADAIKLVNPPVPLNIVSKYCIGDYLQLGLHALINVCRHTPSPSILSFARGMVDSRVSVKKHGIRLVCMVATMKELHEFLSDLWKQETHRSIRQVIFGNIQELFAKNPCEETWQLIAETVADLRPTDDRLLADFVKLTIIPNNYTLKYIQLILRVAEDKFPTLLRNSIVTSLLKNISSSICTLLPDEVVESILTKYLFLEAYDKNLYQAAQSLAIYNYLVHGSKDRLQSRMKFLSGHMKTHVKKFWNVPHPKKRNFRPMNHMVQSFLRHLASEWARRSLDGEILESFLREISAVISPLENCEAYVHCVCAVVAGGSKTPLEFGEKLAHRITDLVSTFSSEMIVRIADYLKDFLNPYIFEVRLSDDELTINVIEGLLKLDNNFNCILAAELLVIVKSKCIHLRYMKIIQILKEKKHPSVISILYNHLNSTGYSDCLSDDEE</sequence>
<name>A0AAJ7C9B6_CEPCN</name>
<gene>
    <name evidence="2" type="primary">LOC107272468</name>
</gene>
<protein>
    <submittedName>
        <fullName evidence="2">Uncharacterized protein LOC107272468</fullName>
    </submittedName>
</protein>
<organism evidence="1 2">
    <name type="scientific">Cephus cinctus</name>
    <name type="common">Wheat stem sawfly</name>
    <dbReference type="NCBI Taxonomy" id="211228"/>
    <lineage>
        <taxon>Eukaryota</taxon>
        <taxon>Metazoa</taxon>
        <taxon>Ecdysozoa</taxon>
        <taxon>Arthropoda</taxon>
        <taxon>Hexapoda</taxon>
        <taxon>Insecta</taxon>
        <taxon>Pterygota</taxon>
        <taxon>Neoptera</taxon>
        <taxon>Endopterygota</taxon>
        <taxon>Hymenoptera</taxon>
        <taxon>Cephoidea</taxon>
        <taxon>Cephidae</taxon>
        <taxon>Cephus</taxon>
    </lineage>
</organism>
<keyword evidence="1" id="KW-1185">Reference proteome</keyword>
<evidence type="ECO:0000313" key="2">
    <source>
        <dbReference type="RefSeq" id="XP_015605129.1"/>
    </source>
</evidence>
<dbReference type="GeneID" id="107272468"/>
<accession>A0AAJ7C9B6</accession>
<dbReference type="RefSeq" id="XP_015605129.1">
    <property type="nucleotide sequence ID" value="XM_015749643.2"/>
</dbReference>
<dbReference type="KEGG" id="ccin:107272468"/>
<proteinExistence type="predicted"/>
<dbReference type="Proteomes" id="UP000694920">
    <property type="component" value="Unplaced"/>
</dbReference>
<evidence type="ECO:0000313" key="1">
    <source>
        <dbReference type="Proteomes" id="UP000694920"/>
    </source>
</evidence>